<dbReference type="RefSeq" id="WP_074199316.1">
    <property type="nucleotide sequence ID" value="NZ_FSQZ01000001.1"/>
</dbReference>
<keyword evidence="2 6" id="KW-0963">Cytoplasm</keyword>
<feature type="binding site" evidence="6">
    <location>
        <position position="136"/>
    </location>
    <ligand>
        <name>S-adenosyl-L-methionine</name>
        <dbReference type="ChEBI" id="CHEBI:59789"/>
    </ligand>
</feature>
<dbReference type="Pfam" id="PF06325">
    <property type="entry name" value="PrmA"/>
    <property type="match status" value="1"/>
</dbReference>
<dbReference type="Proteomes" id="UP000185093">
    <property type="component" value="Unassembled WGS sequence"/>
</dbReference>
<proteinExistence type="inferred from homology"/>
<comment type="catalytic activity">
    <reaction evidence="6">
        <text>L-lysyl-[protein] + 3 S-adenosyl-L-methionine = N(6),N(6),N(6)-trimethyl-L-lysyl-[protein] + 3 S-adenosyl-L-homocysteine + 3 H(+)</text>
        <dbReference type="Rhea" id="RHEA:54192"/>
        <dbReference type="Rhea" id="RHEA-COMP:9752"/>
        <dbReference type="Rhea" id="RHEA-COMP:13826"/>
        <dbReference type="ChEBI" id="CHEBI:15378"/>
        <dbReference type="ChEBI" id="CHEBI:29969"/>
        <dbReference type="ChEBI" id="CHEBI:57856"/>
        <dbReference type="ChEBI" id="CHEBI:59789"/>
        <dbReference type="ChEBI" id="CHEBI:61961"/>
    </reaction>
</comment>
<evidence type="ECO:0000256" key="5">
    <source>
        <dbReference type="ARBA" id="ARBA00022691"/>
    </source>
</evidence>
<feature type="binding site" evidence="6">
    <location>
        <position position="222"/>
    </location>
    <ligand>
        <name>S-adenosyl-L-methionine</name>
        <dbReference type="ChEBI" id="CHEBI:59789"/>
    </ligand>
</feature>
<sequence length="288" mass="32234">MKDESYWWYIILQARADLEEVFYYLAQASGSIGSEISIDQDDIRAKLYYRSDKGIDEWVERVLPLIEGFKGISVCGTGKEEWQPWLKWHKEAFPPLEVGKRLVVLAPWHKDEVPSGRIPIYIEPGSAFGTGYHASTQIALELLERHLKPESRVLDVGTGSGILAIAALKLGASSVVARDLDPAVAEEVRKNVMLNDITSGLKLEIADGTKGFDDTVDLVIANILYEPLVSMLDSFKRVLDEDGLIILSGLLFKEREPFVSEMGRSGFYVVEELVKEDWWGVVASCKAR</sequence>
<dbReference type="GO" id="GO:0005840">
    <property type="term" value="C:ribosome"/>
    <property type="evidence" value="ECO:0007669"/>
    <property type="project" value="UniProtKB-KW"/>
</dbReference>
<dbReference type="PANTHER" id="PTHR43648">
    <property type="entry name" value="ELECTRON TRANSFER FLAVOPROTEIN BETA SUBUNIT LYSINE METHYLTRANSFERASE"/>
    <property type="match status" value="1"/>
</dbReference>
<evidence type="ECO:0000256" key="1">
    <source>
        <dbReference type="ARBA" id="ARBA00009741"/>
    </source>
</evidence>
<protein>
    <recommendedName>
        <fullName evidence="6">Ribosomal protein L11 methyltransferase</fullName>
        <shortName evidence="6">L11 Mtase</shortName>
        <ecNumber evidence="6">2.1.1.-</ecNumber>
    </recommendedName>
</protein>
<reference evidence="7 8" key="1">
    <citation type="submission" date="2016-11" db="EMBL/GenBank/DDBJ databases">
        <authorList>
            <person name="Varghese N."/>
            <person name="Submissions S."/>
        </authorList>
    </citation>
    <scope>NUCLEOTIDE SEQUENCE [LARGE SCALE GENOMIC DNA]</scope>
    <source>
        <strain evidence="7 8">DSM 20664</strain>
    </source>
</reference>
<dbReference type="InterPro" id="IPR029063">
    <property type="entry name" value="SAM-dependent_MTases_sf"/>
</dbReference>
<dbReference type="EMBL" id="FSQZ01000001">
    <property type="protein sequence ID" value="SIN65448.1"/>
    <property type="molecule type" value="Genomic_DNA"/>
</dbReference>
<gene>
    <name evidence="6" type="primary">prmA</name>
    <name evidence="7" type="ORF">SAMN05444368_0763</name>
</gene>
<dbReference type="InterPro" id="IPR050078">
    <property type="entry name" value="Ribosomal_L11_MeTrfase_PrmA"/>
</dbReference>
<dbReference type="InterPro" id="IPR004498">
    <property type="entry name" value="Ribosomal_PrmA_MeTrfase"/>
</dbReference>
<evidence type="ECO:0000256" key="4">
    <source>
        <dbReference type="ARBA" id="ARBA00022679"/>
    </source>
</evidence>
<keyword evidence="4 6" id="KW-0808">Transferase</keyword>
<keyword evidence="7" id="KW-0689">Ribosomal protein</keyword>
<dbReference type="Gene3D" id="3.40.50.150">
    <property type="entry name" value="Vaccinia Virus protein VP39"/>
    <property type="match status" value="1"/>
</dbReference>
<dbReference type="SUPFAM" id="SSF53335">
    <property type="entry name" value="S-adenosyl-L-methionine-dependent methyltransferases"/>
    <property type="match status" value="1"/>
</dbReference>
<dbReference type="GO" id="GO:0008168">
    <property type="term" value="F:methyltransferase activity"/>
    <property type="evidence" value="ECO:0007669"/>
    <property type="project" value="UniProtKB-KW"/>
</dbReference>
<name>A0ABY1JCD7_9BACT</name>
<dbReference type="EC" id="2.1.1.-" evidence="6"/>
<comment type="similarity">
    <text evidence="1 6">Belongs to the methyltransferase superfamily. PrmA family.</text>
</comment>
<keyword evidence="8" id="KW-1185">Reference proteome</keyword>
<dbReference type="CDD" id="cd02440">
    <property type="entry name" value="AdoMet_MTases"/>
    <property type="match status" value="1"/>
</dbReference>
<evidence type="ECO:0000313" key="8">
    <source>
        <dbReference type="Proteomes" id="UP000185093"/>
    </source>
</evidence>
<comment type="function">
    <text evidence="6">Methylates ribosomal protein L11.</text>
</comment>
<comment type="caution">
    <text evidence="7">The sequence shown here is derived from an EMBL/GenBank/DDBJ whole genome shotgun (WGS) entry which is preliminary data.</text>
</comment>
<evidence type="ECO:0000256" key="6">
    <source>
        <dbReference type="HAMAP-Rule" id="MF_00735"/>
    </source>
</evidence>
<evidence type="ECO:0000256" key="2">
    <source>
        <dbReference type="ARBA" id="ARBA00022490"/>
    </source>
</evidence>
<feature type="binding site" evidence="6">
    <location>
        <position position="179"/>
    </location>
    <ligand>
        <name>S-adenosyl-L-methionine</name>
        <dbReference type="ChEBI" id="CHEBI:59789"/>
    </ligand>
</feature>
<dbReference type="GO" id="GO:0032259">
    <property type="term" value="P:methylation"/>
    <property type="evidence" value="ECO:0007669"/>
    <property type="project" value="UniProtKB-KW"/>
</dbReference>
<evidence type="ECO:0000313" key="7">
    <source>
        <dbReference type="EMBL" id="SIN65448.1"/>
    </source>
</evidence>
<keyword evidence="3 6" id="KW-0489">Methyltransferase</keyword>
<keyword evidence="7" id="KW-0687">Ribonucleoprotein</keyword>
<dbReference type="PANTHER" id="PTHR43648:SF1">
    <property type="entry name" value="ELECTRON TRANSFER FLAVOPROTEIN BETA SUBUNIT LYSINE METHYLTRANSFERASE"/>
    <property type="match status" value="1"/>
</dbReference>
<dbReference type="HAMAP" id="MF_00735">
    <property type="entry name" value="Methyltr_PrmA"/>
    <property type="match status" value="1"/>
</dbReference>
<feature type="binding site" evidence="6">
    <location>
        <position position="157"/>
    </location>
    <ligand>
        <name>S-adenosyl-L-methionine</name>
        <dbReference type="ChEBI" id="CHEBI:59789"/>
    </ligand>
</feature>
<comment type="subcellular location">
    <subcellularLocation>
        <location evidence="6">Cytoplasm</location>
    </subcellularLocation>
</comment>
<accession>A0ABY1JCD7</accession>
<evidence type="ECO:0000256" key="3">
    <source>
        <dbReference type="ARBA" id="ARBA00022603"/>
    </source>
</evidence>
<keyword evidence="5 6" id="KW-0949">S-adenosyl-L-methionine</keyword>
<organism evidence="7 8">
    <name type="scientific">Acetomicrobium flavidum</name>
    <dbReference type="NCBI Taxonomy" id="49896"/>
    <lineage>
        <taxon>Bacteria</taxon>
        <taxon>Thermotogati</taxon>
        <taxon>Synergistota</taxon>
        <taxon>Synergistia</taxon>
        <taxon>Synergistales</taxon>
        <taxon>Acetomicrobiaceae</taxon>
        <taxon>Acetomicrobium</taxon>
    </lineage>
</organism>